<dbReference type="Gene3D" id="1.10.390.10">
    <property type="entry name" value="Neutral Protease Domain 2"/>
    <property type="match status" value="1"/>
</dbReference>
<dbReference type="GO" id="GO:0070006">
    <property type="term" value="F:metalloaminopeptidase activity"/>
    <property type="evidence" value="ECO:0007669"/>
    <property type="project" value="TreeGrafter"/>
</dbReference>
<dbReference type="EMBL" id="JAAZQD010000001">
    <property type="protein sequence ID" value="NKZ37985.1"/>
    <property type="molecule type" value="Genomic_DNA"/>
</dbReference>
<dbReference type="SUPFAM" id="SSF55486">
    <property type="entry name" value="Metalloproteases ('zincins'), catalytic domain"/>
    <property type="match status" value="1"/>
</dbReference>
<reference evidence="2 3" key="1">
    <citation type="journal article" date="2017" name="Int. J. Syst. Evol. Microbiol.">
        <title>Oleiagrimonas citrea sp. nov., a marine bacterium isolated from tidal flat sediment and emended description of the genus Oleiagrimonas Fang et al. 2015 and Oleiagrimonas soli.</title>
        <authorList>
            <person name="Yang S.H."/>
            <person name="Seo H.S."/>
            <person name="Seong C.N."/>
            <person name="Kwon K.K."/>
        </authorList>
    </citation>
    <scope>NUCLEOTIDE SEQUENCE [LARGE SCALE GENOMIC DNA]</scope>
    <source>
        <strain evidence="2 3">MEBiC09124</strain>
    </source>
</reference>
<dbReference type="InterPro" id="IPR050344">
    <property type="entry name" value="Peptidase_M1_aminopeptidases"/>
</dbReference>
<feature type="domain" description="Peptidase M1 membrane alanine aminopeptidase" evidence="1">
    <location>
        <begin position="344"/>
        <end position="564"/>
    </location>
</feature>
<sequence>MAVCCIGLSTAALAAPPPAAPTAAASAPATASTAALAPIPFVSPHAANIRTASAPDAWGGPRTPSDATLSDRVTTYAIQATLDPDKHTVDAHQVMTWRNRSDRPVDKIYLHMYLNAFEGPGSTFFTERRMYAGSGHSRGAAKLKKGEWGYIDLKKVQQNGQEVTWRYVQPDNGPKTDHTVVEMDLPQAVPAHGTLTLNMDFHDQLPRVVERTGWWGKFHLVAQWFPKIAVLELPGERGATRVRWNAHEFHYHSEFYADYGNYDVKLTVPKGYTVGAVGHEASAPVDADGKVTYHFKQTDVEDFAWVAAPGYKTMDTTWTGPGSPKVKVRVIYPPEYKVVAEPTMKATTDALTYFSDTLGPYPYKTVTAVIPPYNATEAGGMEYPTFFTAEHSKEYTKGTFSQYWIDFVTIHEFGHGYFMGILGSNEFEEPMLDEGMNEYWDDRMLADRKQGIDVTKPWMKKLGFQPVLGAFAMERASGVLGINFPADSLDANSWDRLSNSSYGSVYSRTASAMRTIENLVGREAMGKAMKLYYERWKFRHPSAADLRDALAEGTGRPALIHQIFDSQVYGTQRVDASVVDVDSAEQLPQAGTVVKDGKRVTVTEKQVDKQIADARAAWKKAHKDAKHGGPYPWLTTVTVRRTGAPVPRRLEVKFADGSSETVKWDDGSRWKRFTFLKPVKAVSAELDPKRELYLDANKLNDSYRVKKDGSASSRWTADAQALLQTFYTFVGTL</sequence>
<dbReference type="InterPro" id="IPR014782">
    <property type="entry name" value="Peptidase_M1_dom"/>
</dbReference>
<dbReference type="Proteomes" id="UP000541636">
    <property type="component" value="Unassembled WGS sequence"/>
</dbReference>
<gene>
    <name evidence="2" type="ORF">HF690_03330</name>
</gene>
<dbReference type="GO" id="GO:0008270">
    <property type="term" value="F:zinc ion binding"/>
    <property type="evidence" value="ECO:0007669"/>
    <property type="project" value="InterPro"/>
</dbReference>
<dbReference type="GO" id="GO:0043171">
    <property type="term" value="P:peptide catabolic process"/>
    <property type="evidence" value="ECO:0007669"/>
    <property type="project" value="TreeGrafter"/>
</dbReference>
<dbReference type="InterPro" id="IPR027268">
    <property type="entry name" value="Peptidase_M4/M1_CTD_sf"/>
</dbReference>
<dbReference type="Pfam" id="PF01433">
    <property type="entry name" value="Peptidase_M1"/>
    <property type="match status" value="1"/>
</dbReference>
<evidence type="ECO:0000313" key="3">
    <source>
        <dbReference type="Proteomes" id="UP000541636"/>
    </source>
</evidence>
<name>A0A846ZHE3_9GAMM</name>
<dbReference type="AlphaFoldDB" id="A0A846ZHE3"/>
<comment type="caution">
    <text evidence="2">The sequence shown here is derived from an EMBL/GenBank/DDBJ whole genome shotgun (WGS) entry which is preliminary data.</text>
</comment>
<dbReference type="PANTHER" id="PTHR11533:SF174">
    <property type="entry name" value="PUROMYCIN-SENSITIVE AMINOPEPTIDASE-RELATED"/>
    <property type="match status" value="1"/>
</dbReference>
<dbReference type="GO" id="GO:0005737">
    <property type="term" value="C:cytoplasm"/>
    <property type="evidence" value="ECO:0007669"/>
    <property type="project" value="TreeGrafter"/>
</dbReference>
<accession>A0A846ZHE3</accession>
<dbReference type="GO" id="GO:0016020">
    <property type="term" value="C:membrane"/>
    <property type="evidence" value="ECO:0007669"/>
    <property type="project" value="TreeGrafter"/>
</dbReference>
<dbReference type="GO" id="GO:0042277">
    <property type="term" value="F:peptide binding"/>
    <property type="evidence" value="ECO:0007669"/>
    <property type="project" value="TreeGrafter"/>
</dbReference>
<keyword evidence="3" id="KW-1185">Reference proteome</keyword>
<protein>
    <submittedName>
        <fullName evidence="2">M1 family metallopeptidase</fullName>
    </submittedName>
</protein>
<dbReference type="CDD" id="cd09604">
    <property type="entry name" value="M1_APN_like"/>
    <property type="match status" value="1"/>
</dbReference>
<dbReference type="PANTHER" id="PTHR11533">
    <property type="entry name" value="PROTEASE M1 ZINC METALLOPROTEASE"/>
    <property type="match status" value="1"/>
</dbReference>
<proteinExistence type="predicted"/>
<organism evidence="2 3">
    <name type="scientific">Oleiagrimonas citrea</name>
    <dbReference type="NCBI Taxonomy" id="1665687"/>
    <lineage>
        <taxon>Bacteria</taxon>
        <taxon>Pseudomonadati</taxon>
        <taxon>Pseudomonadota</taxon>
        <taxon>Gammaproteobacteria</taxon>
        <taxon>Lysobacterales</taxon>
        <taxon>Rhodanobacteraceae</taxon>
        <taxon>Oleiagrimonas</taxon>
    </lineage>
</organism>
<dbReference type="GO" id="GO:0005615">
    <property type="term" value="C:extracellular space"/>
    <property type="evidence" value="ECO:0007669"/>
    <property type="project" value="TreeGrafter"/>
</dbReference>
<evidence type="ECO:0000313" key="2">
    <source>
        <dbReference type="EMBL" id="NKZ37985.1"/>
    </source>
</evidence>
<evidence type="ECO:0000259" key="1">
    <source>
        <dbReference type="Pfam" id="PF01433"/>
    </source>
</evidence>